<evidence type="ECO:0000313" key="4">
    <source>
        <dbReference type="Proteomes" id="UP000198928"/>
    </source>
</evidence>
<dbReference type="Pfam" id="PF10756">
    <property type="entry name" value="bPH_6"/>
    <property type="match status" value="1"/>
</dbReference>
<dbReference type="InterPro" id="IPR019692">
    <property type="entry name" value="CFP-6_PH"/>
</dbReference>
<proteinExistence type="predicted"/>
<accession>A0A1I3ZIS7</accession>
<dbReference type="OrthoDB" id="3824918at2"/>
<gene>
    <name evidence="3" type="ORF">SAMN05192584_10639</name>
</gene>
<evidence type="ECO:0000313" key="3">
    <source>
        <dbReference type="EMBL" id="SFK43973.1"/>
    </source>
</evidence>
<dbReference type="Proteomes" id="UP000198928">
    <property type="component" value="Unassembled WGS sequence"/>
</dbReference>
<evidence type="ECO:0000256" key="1">
    <source>
        <dbReference type="SAM" id="Phobius"/>
    </source>
</evidence>
<feature type="domain" description="Low molecular weight protein antigen 6 PH" evidence="2">
    <location>
        <begin position="76"/>
        <end position="146"/>
    </location>
</feature>
<dbReference type="EMBL" id="FOSG01000006">
    <property type="protein sequence ID" value="SFK43973.1"/>
    <property type="molecule type" value="Genomic_DNA"/>
</dbReference>
<keyword evidence="1" id="KW-1133">Transmembrane helix</keyword>
<dbReference type="RefSeq" id="WP_093849278.1">
    <property type="nucleotide sequence ID" value="NZ_FOSG01000006.1"/>
</dbReference>
<sequence length="159" mass="16486">MPAPAPEPGADPGSGPELPVTFRPARTRAVLLSVGVAILATLTTVAMMLEGLGAGERASFVLTGLLFLGVLALLSRPKVVAEESGVTVVNLTTVRHLEWAEIIKVNLRPGDPWVLLDLADGTTLPAMGIQPGVAEQQAIRDAKALRALAESHGTGPSSR</sequence>
<dbReference type="AlphaFoldDB" id="A0A1I3ZIS7"/>
<name>A0A1I3ZIS7_9ACTN</name>
<protein>
    <submittedName>
        <fullName evidence="3">PH domain-containing protein</fullName>
    </submittedName>
</protein>
<feature type="transmembrane region" description="Helical" evidence="1">
    <location>
        <begin position="29"/>
        <end position="49"/>
    </location>
</feature>
<evidence type="ECO:0000259" key="2">
    <source>
        <dbReference type="Pfam" id="PF10756"/>
    </source>
</evidence>
<organism evidence="3 4">
    <name type="scientific">Streptomyces pini</name>
    <dbReference type="NCBI Taxonomy" id="1520580"/>
    <lineage>
        <taxon>Bacteria</taxon>
        <taxon>Bacillati</taxon>
        <taxon>Actinomycetota</taxon>
        <taxon>Actinomycetes</taxon>
        <taxon>Kitasatosporales</taxon>
        <taxon>Streptomycetaceae</taxon>
        <taxon>Streptomyces</taxon>
    </lineage>
</organism>
<keyword evidence="1" id="KW-0812">Transmembrane</keyword>
<feature type="transmembrane region" description="Helical" evidence="1">
    <location>
        <begin position="55"/>
        <end position="74"/>
    </location>
</feature>
<keyword evidence="1" id="KW-0472">Membrane</keyword>
<reference evidence="4" key="1">
    <citation type="submission" date="2016-10" db="EMBL/GenBank/DDBJ databases">
        <authorList>
            <person name="Varghese N."/>
            <person name="Submissions S."/>
        </authorList>
    </citation>
    <scope>NUCLEOTIDE SEQUENCE [LARGE SCALE GENOMIC DNA]</scope>
    <source>
        <strain evidence="4">PL19</strain>
    </source>
</reference>
<keyword evidence="4" id="KW-1185">Reference proteome</keyword>